<evidence type="ECO:0000313" key="2">
    <source>
        <dbReference type="Proteomes" id="UP000151871"/>
    </source>
</evidence>
<dbReference type="GeneID" id="25502963"/>
<keyword evidence="2" id="KW-1185">Reference proteome</keyword>
<dbReference type="EMBL" id="KR528568">
    <property type="protein sequence ID" value="AKV62301.1"/>
    <property type="molecule type" value="Genomic_DNA"/>
</dbReference>
<name>A0A0K1RL70_9CIRC</name>
<evidence type="ECO:0000313" key="1">
    <source>
        <dbReference type="EMBL" id="AKV62301.1"/>
    </source>
</evidence>
<organism evidence="1 2">
    <name type="scientific">Palaemonetes sp. common grass shrimp associated circular virus</name>
    <dbReference type="NCBI Taxonomy" id="1692259"/>
    <lineage>
        <taxon>Viruses</taxon>
        <taxon>Monodnaviria</taxon>
        <taxon>Shotokuvirae</taxon>
        <taxon>Cressdnaviricota</taxon>
        <taxon>Arfiviricetes</taxon>
        <taxon>Cirlivirales</taxon>
        <taxon>Circoviridae</taxon>
    </lineage>
</organism>
<dbReference type="RefSeq" id="YP_009163935.1">
    <property type="nucleotide sequence ID" value="NC_027800.1"/>
</dbReference>
<proteinExistence type="predicted"/>
<dbReference type="KEGG" id="vg:25502963"/>
<protein>
    <submittedName>
        <fullName evidence="1">Putative capsid protein</fullName>
    </submittedName>
</protein>
<dbReference type="Proteomes" id="UP000151871">
    <property type="component" value="Segment"/>
</dbReference>
<reference evidence="1 2" key="1">
    <citation type="journal article" date="2015" name="Front. Microbiol.">
        <title>Novel circular single-stranded DNA viruses identified in marine invertebrates reveal high sequence diversity and consistent predicted intrinsic disorder patterns within putative structural proteins.</title>
        <authorList>
            <person name="Rosario K."/>
            <person name="Schenck R.O."/>
            <person name="Harbeitner R.C."/>
            <person name="Lawler S.N."/>
            <person name="Breitbart M."/>
        </authorList>
    </citation>
    <scope>NUCLEOTIDE SEQUENCE [LARGE SCALE GENOMIC DNA]</scope>
    <source>
        <strain evidence="1">I0006H</strain>
    </source>
</reference>
<accession>A0A0K1RL70</accession>
<sequence length="297" mass="34758">MLPFAVELAQNAYAAYELGKQGYEYYKDYSPYVYRAGRGVKRKLGAFLQNEQDLDDSPAMRRMRRYSRRGMLMRRRFRRRRRVFRRSRRVFRRRRAFRRRSGVITSLLRFETDIKLDSNGVANNSLYFHMGTLRTKINSAYIHMFDEFKILSISVVMRHDKNMSATDNAITELWWTYDPDLTGRKIDMDNIKMVRRARSVHLGPMGKKVLKCYPIFVNPTKLEGGEQQQTISSRGSAYNRPWFDAAGLNVGYSDAMKSHNGIAWALEGQPGRGLRLDYAIRIAWRGRRDGQTYTGDS</sequence>